<dbReference type="Gene3D" id="3.10.450.50">
    <property type="match status" value="1"/>
</dbReference>
<protein>
    <recommendedName>
        <fullName evidence="1">DUF4440 domain-containing protein</fullName>
    </recommendedName>
</protein>
<sequence length="128" mass="13661">MMETSEAQVVAAAEARAAALAAGDAVALEAWLHPQFRWTSHVGDSFDRDSYLASNTGGSLKWAAQTLADIEVTVVGDAAVLRCVVSDRVDAGQGPEEFRMPMTQTWVRNGDGWRCLAGHAGPRMTVAD</sequence>
<evidence type="ECO:0000259" key="1">
    <source>
        <dbReference type="Pfam" id="PF14534"/>
    </source>
</evidence>
<dbReference type="InterPro" id="IPR032710">
    <property type="entry name" value="NTF2-like_dom_sf"/>
</dbReference>
<gene>
    <name evidence="2" type="ORF">GCM10009745_48220</name>
</gene>
<dbReference type="RefSeq" id="WP_344156130.1">
    <property type="nucleotide sequence ID" value="NZ_BAAANF010000017.1"/>
</dbReference>
<evidence type="ECO:0000313" key="3">
    <source>
        <dbReference type="Proteomes" id="UP001500280"/>
    </source>
</evidence>
<comment type="caution">
    <text evidence="2">The sequence shown here is derived from an EMBL/GenBank/DDBJ whole genome shotgun (WGS) entry which is preliminary data.</text>
</comment>
<reference evidence="3" key="1">
    <citation type="journal article" date="2019" name="Int. J. Syst. Evol. Microbiol.">
        <title>The Global Catalogue of Microorganisms (GCM) 10K type strain sequencing project: providing services to taxonomists for standard genome sequencing and annotation.</title>
        <authorList>
            <consortium name="The Broad Institute Genomics Platform"/>
            <consortium name="The Broad Institute Genome Sequencing Center for Infectious Disease"/>
            <person name="Wu L."/>
            <person name="Ma J."/>
        </authorList>
    </citation>
    <scope>NUCLEOTIDE SEQUENCE [LARGE SCALE GENOMIC DNA]</scope>
    <source>
        <strain evidence="3">JCM 14307</strain>
    </source>
</reference>
<dbReference type="Proteomes" id="UP001500280">
    <property type="component" value="Unassembled WGS sequence"/>
</dbReference>
<dbReference type="SUPFAM" id="SSF54427">
    <property type="entry name" value="NTF2-like"/>
    <property type="match status" value="1"/>
</dbReference>
<evidence type="ECO:0000313" key="2">
    <source>
        <dbReference type="EMBL" id="GAA1696518.1"/>
    </source>
</evidence>
<keyword evidence="3" id="KW-1185">Reference proteome</keyword>
<organism evidence="2 3">
    <name type="scientific">Kribbella yunnanensis</name>
    <dbReference type="NCBI Taxonomy" id="190194"/>
    <lineage>
        <taxon>Bacteria</taxon>
        <taxon>Bacillati</taxon>
        <taxon>Actinomycetota</taxon>
        <taxon>Actinomycetes</taxon>
        <taxon>Propionibacteriales</taxon>
        <taxon>Kribbellaceae</taxon>
        <taxon>Kribbella</taxon>
    </lineage>
</organism>
<accession>A0ABP4TZP5</accession>
<name>A0ABP4TZP5_9ACTN</name>
<feature type="domain" description="DUF4440" evidence="1">
    <location>
        <begin position="10"/>
        <end position="115"/>
    </location>
</feature>
<dbReference type="EMBL" id="BAAANF010000017">
    <property type="protein sequence ID" value="GAA1696518.1"/>
    <property type="molecule type" value="Genomic_DNA"/>
</dbReference>
<dbReference type="Pfam" id="PF14534">
    <property type="entry name" value="DUF4440"/>
    <property type="match status" value="1"/>
</dbReference>
<dbReference type="InterPro" id="IPR027843">
    <property type="entry name" value="DUF4440"/>
</dbReference>
<proteinExistence type="predicted"/>